<evidence type="ECO:0000256" key="1">
    <source>
        <dbReference type="SAM" id="MobiDB-lite"/>
    </source>
</evidence>
<feature type="region of interest" description="Disordered" evidence="1">
    <location>
        <begin position="1"/>
        <end position="28"/>
    </location>
</feature>
<organism evidence="2 3">
    <name type="scientific">Euphydryas editha</name>
    <name type="common">Edith's checkerspot</name>
    <dbReference type="NCBI Taxonomy" id="104508"/>
    <lineage>
        <taxon>Eukaryota</taxon>
        <taxon>Metazoa</taxon>
        <taxon>Ecdysozoa</taxon>
        <taxon>Arthropoda</taxon>
        <taxon>Hexapoda</taxon>
        <taxon>Insecta</taxon>
        <taxon>Pterygota</taxon>
        <taxon>Neoptera</taxon>
        <taxon>Endopterygota</taxon>
        <taxon>Lepidoptera</taxon>
        <taxon>Glossata</taxon>
        <taxon>Ditrysia</taxon>
        <taxon>Papilionoidea</taxon>
        <taxon>Nymphalidae</taxon>
        <taxon>Nymphalinae</taxon>
        <taxon>Euphydryas</taxon>
    </lineage>
</organism>
<accession>A0AAU9UCK1</accession>
<evidence type="ECO:0000313" key="2">
    <source>
        <dbReference type="EMBL" id="CAH2097351.1"/>
    </source>
</evidence>
<reference evidence="2" key="1">
    <citation type="submission" date="2022-03" db="EMBL/GenBank/DDBJ databases">
        <authorList>
            <person name="Tunstrom K."/>
        </authorList>
    </citation>
    <scope>NUCLEOTIDE SEQUENCE</scope>
</reference>
<feature type="compositionally biased region" description="Basic and acidic residues" evidence="1">
    <location>
        <begin position="55"/>
        <end position="72"/>
    </location>
</feature>
<protein>
    <submittedName>
        <fullName evidence="2">Uncharacterized protein</fullName>
    </submittedName>
</protein>
<sequence length="72" mass="8112">MGDTKHKTCVRVNSADDESRDEVDHDLPKKNPFVRRCIINTLNGSEDEILWENNESTKSESESDGSSDDKSV</sequence>
<dbReference type="EMBL" id="CAKOGL010000018">
    <property type="protein sequence ID" value="CAH2097351.1"/>
    <property type="molecule type" value="Genomic_DNA"/>
</dbReference>
<feature type="region of interest" description="Disordered" evidence="1">
    <location>
        <begin position="45"/>
        <end position="72"/>
    </location>
</feature>
<keyword evidence="3" id="KW-1185">Reference proteome</keyword>
<dbReference type="AlphaFoldDB" id="A0AAU9UCK1"/>
<name>A0AAU9UCK1_EUPED</name>
<evidence type="ECO:0000313" key="3">
    <source>
        <dbReference type="Proteomes" id="UP001153954"/>
    </source>
</evidence>
<dbReference type="Proteomes" id="UP001153954">
    <property type="component" value="Unassembled WGS sequence"/>
</dbReference>
<comment type="caution">
    <text evidence="2">The sequence shown here is derived from an EMBL/GenBank/DDBJ whole genome shotgun (WGS) entry which is preliminary data.</text>
</comment>
<proteinExistence type="predicted"/>
<gene>
    <name evidence="2" type="ORF">EEDITHA_LOCUS12587</name>
</gene>